<dbReference type="EMBL" id="JBEZVE010000003">
    <property type="protein sequence ID" value="MEU3780095.1"/>
    <property type="molecule type" value="Genomic_DNA"/>
</dbReference>
<evidence type="ECO:0000259" key="6">
    <source>
        <dbReference type="Pfam" id="PF04542"/>
    </source>
</evidence>
<keyword evidence="2" id="KW-0731">Sigma factor</keyword>
<comment type="caution">
    <text evidence="7">The sequence shown here is derived from an EMBL/GenBank/DDBJ whole genome shotgun (WGS) entry which is preliminary data.</text>
</comment>
<protein>
    <submittedName>
        <fullName evidence="7">Sigma-70 family RNA polymerase sigma factor</fullName>
    </submittedName>
</protein>
<proteinExistence type="predicted"/>
<evidence type="ECO:0000256" key="3">
    <source>
        <dbReference type="ARBA" id="ARBA00023125"/>
    </source>
</evidence>
<feature type="domain" description="RNA polymerase sigma-70 region 2" evidence="6">
    <location>
        <begin position="37"/>
        <end position="96"/>
    </location>
</feature>
<dbReference type="InterPro" id="IPR014284">
    <property type="entry name" value="RNA_pol_sigma-70_dom"/>
</dbReference>
<evidence type="ECO:0000256" key="4">
    <source>
        <dbReference type="ARBA" id="ARBA00023163"/>
    </source>
</evidence>
<dbReference type="PANTHER" id="PTHR43133:SF8">
    <property type="entry name" value="RNA POLYMERASE SIGMA FACTOR HI_1459-RELATED"/>
    <property type="match status" value="1"/>
</dbReference>
<dbReference type="RefSeq" id="WP_361701229.1">
    <property type="nucleotide sequence ID" value="NZ_JBEZVE010000003.1"/>
</dbReference>
<evidence type="ECO:0000256" key="5">
    <source>
        <dbReference type="SAM" id="MobiDB-lite"/>
    </source>
</evidence>
<dbReference type="Pfam" id="PF04542">
    <property type="entry name" value="Sigma70_r2"/>
    <property type="match status" value="1"/>
</dbReference>
<reference evidence="7 8" key="1">
    <citation type="submission" date="2024-06" db="EMBL/GenBank/DDBJ databases">
        <title>The Natural Products Discovery Center: Release of the First 8490 Sequenced Strains for Exploring Actinobacteria Biosynthetic Diversity.</title>
        <authorList>
            <person name="Kalkreuter E."/>
            <person name="Kautsar S.A."/>
            <person name="Yang D."/>
            <person name="Bader C.D."/>
            <person name="Teijaro C.N."/>
            <person name="Fluegel L."/>
            <person name="Davis C.M."/>
            <person name="Simpson J.R."/>
            <person name="Lauterbach L."/>
            <person name="Steele A.D."/>
            <person name="Gui C."/>
            <person name="Meng S."/>
            <person name="Li G."/>
            <person name="Viehrig K."/>
            <person name="Ye F."/>
            <person name="Su P."/>
            <person name="Kiefer A.F."/>
            <person name="Nichols A."/>
            <person name="Cepeda A.J."/>
            <person name="Yan W."/>
            <person name="Fan B."/>
            <person name="Jiang Y."/>
            <person name="Adhikari A."/>
            <person name="Zheng C.-J."/>
            <person name="Schuster L."/>
            <person name="Cowan T.M."/>
            <person name="Smanski M.J."/>
            <person name="Chevrette M.G."/>
            <person name="De Carvalho L.P.S."/>
            <person name="Shen B."/>
        </authorList>
    </citation>
    <scope>NUCLEOTIDE SEQUENCE [LARGE SCALE GENOMIC DNA]</scope>
    <source>
        <strain evidence="7 8">NPDC033843</strain>
    </source>
</reference>
<dbReference type="Gene3D" id="1.10.1740.10">
    <property type="match status" value="1"/>
</dbReference>
<dbReference type="Proteomes" id="UP001550739">
    <property type="component" value="Unassembled WGS sequence"/>
</dbReference>
<accession>A0ABV2ZC38</accession>
<keyword evidence="3" id="KW-0238">DNA-binding</keyword>
<dbReference type="NCBIfam" id="TIGR02937">
    <property type="entry name" value="sigma70-ECF"/>
    <property type="match status" value="1"/>
</dbReference>
<gene>
    <name evidence="7" type="ORF">AB0E89_05795</name>
</gene>
<evidence type="ECO:0000256" key="1">
    <source>
        <dbReference type="ARBA" id="ARBA00023015"/>
    </source>
</evidence>
<evidence type="ECO:0000313" key="8">
    <source>
        <dbReference type="Proteomes" id="UP001550739"/>
    </source>
</evidence>
<keyword evidence="8" id="KW-1185">Reference proteome</keyword>
<evidence type="ECO:0000256" key="2">
    <source>
        <dbReference type="ARBA" id="ARBA00023082"/>
    </source>
</evidence>
<keyword evidence="4" id="KW-0804">Transcription</keyword>
<keyword evidence="1" id="KW-0805">Transcription regulation</keyword>
<dbReference type="InterPro" id="IPR013325">
    <property type="entry name" value="RNA_pol_sigma_r2"/>
</dbReference>
<dbReference type="InterPro" id="IPR007627">
    <property type="entry name" value="RNA_pol_sigma70_r2"/>
</dbReference>
<organism evidence="7 8">
    <name type="scientific">Streptomyces sp. 900129855</name>
    <dbReference type="NCBI Taxonomy" id="3155129"/>
    <lineage>
        <taxon>Bacteria</taxon>
        <taxon>Bacillati</taxon>
        <taxon>Actinomycetota</taxon>
        <taxon>Actinomycetes</taxon>
        <taxon>Kitasatosporales</taxon>
        <taxon>Streptomycetaceae</taxon>
        <taxon>Streptomyces</taxon>
    </lineage>
</organism>
<dbReference type="PANTHER" id="PTHR43133">
    <property type="entry name" value="RNA POLYMERASE ECF-TYPE SIGMA FACTO"/>
    <property type="match status" value="1"/>
</dbReference>
<feature type="compositionally biased region" description="Low complexity" evidence="5">
    <location>
        <begin position="352"/>
        <end position="378"/>
    </location>
</feature>
<feature type="region of interest" description="Disordered" evidence="5">
    <location>
        <begin position="344"/>
        <end position="500"/>
    </location>
</feature>
<sequence length="589" mass="62069">MLFRIDQRHRAEDRALVQRFKAHPAPSPERDRAFGELLTRHRRLVLSYCRRRVDDPGLAEDVAQQVFLALWNGLDRMENPDGLHSWLRTVTHHQCTAQFAGPAQDRRPHRRLRPPEVLASHDQALFENAATVGEEEDSVLLALQVDQLGAVLDRFAGALPPRLQPVYRLHVREGWDGEELKRRLGVPDATMRRFKSDLLTEELARLLVTNLVAAEALDRGREASCGRLLDLLGERRSDEPLTRSLVLKVDKHLRQCTACEVREQHFRQEWRRTLPLLVSSGLHEPESDHIELTAAAHDLGQGGHQPPTGTVRRTGRRLAVALVVLLGTLAGGMAWQADDGRSADTVLAGPDAPGSSDGRPRSGSAPDTGSSSPHSPDSGDGGGDGDRGAGSSAGKKTTPDGSNPSNHGKGGKDEKDGKGGVDGNDRDDGDAGGSGDRIGTGPSANPGANPGDGTSPSAPGETAPSPGPDPAPDPPPAELPPPPPAPAPPSSAPAPPAPHKLVVHLNAPSAGGVSVAVNGAGVGTCSKAYEAPAKDCAYTVHVGDTVRLAPLDSLVTWGAPCAGGAPEALCEFLVAGDVTTNLTTSYNPG</sequence>
<feature type="compositionally biased region" description="Basic and acidic residues" evidence="5">
    <location>
        <begin position="410"/>
        <end position="426"/>
    </location>
</feature>
<feature type="compositionally biased region" description="Pro residues" evidence="5">
    <location>
        <begin position="465"/>
        <end position="498"/>
    </location>
</feature>
<dbReference type="SUPFAM" id="SSF88946">
    <property type="entry name" value="Sigma2 domain of RNA polymerase sigma factors"/>
    <property type="match status" value="1"/>
</dbReference>
<evidence type="ECO:0000313" key="7">
    <source>
        <dbReference type="EMBL" id="MEU3780095.1"/>
    </source>
</evidence>
<name>A0ABV2ZC38_9ACTN</name>
<dbReference type="InterPro" id="IPR039425">
    <property type="entry name" value="RNA_pol_sigma-70-like"/>
</dbReference>